<feature type="compositionally biased region" description="Basic and acidic residues" evidence="1">
    <location>
        <begin position="25"/>
        <end position="36"/>
    </location>
</feature>
<dbReference type="InterPro" id="IPR004038">
    <property type="entry name" value="Ribosomal_eL8/eL30/eS12/Gad45"/>
</dbReference>
<evidence type="ECO:0000313" key="3">
    <source>
        <dbReference type="EMBL" id="CAJ0964421.1"/>
    </source>
</evidence>
<dbReference type="EMBL" id="CAUEEQ010060644">
    <property type="protein sequence ID" value="CAJ0964421.1"/>
    <property type="molecule type" value="Genomic_DNA"/>
</dbReference>
<dbReference type="SUPFAM" id="SSF55315">
    <property type="entry name" value="L30e-like"/>
    <property type="match status" value="1"/>
</dbReference>
<reference evidence="3" key="1">
    <citation type="submission" date="2023-07" db="EMBL/GenBank/DDBJ databases">
        <authorList>
            <person name="Stuckert A."/>
        </authorList>
    </citation>
    <scope>NUCLEOTIDE SEQUENCE</scope>
</reference>
<evidence type="ECO:0000256" key="1">
    <source>
        <dbReference type="SAM" id="MobiDB-lite"/>
    </source>
</evidence>
<feature type="region of interest" description="Disordered" evidence="1">
    <location>
        <begin position="173"/>
        <end position="199"/>
    </location>
</feature>
<feature type="region of interest" description="Disordered" evidence="1">
    <location>
        <begin position="1"/>
        <end position="36"/>
    </location>
</feature>
<dbReference type="Pfam" id="PF01248">
    <property type="entry name" value="Ribosomal_L7Ae"/>
    <property type="match status" value="1"/>
</dbReference>
<feature type="compositionally biased region" description="Basic residues" evidence="1">
    <location>
        <begin position="10"/>
        <end position="24"/>
    </location>
</feature>
<organism evidence="3 4">
    <name type="scientific">Ranitomeya imitator</name>
    <name type="common">mimic poison frog</name>
    <dbReference type="NCBI Taxonomy" id="111125"/>
    <lineage>
        <taxon>Eukaryota</taxon>
        <taxon>Metazoa</taxon>
        <taxon>Chordata</taxon>
        <taxon>Craniata</taxon>
        <taxon>Vertebrata</taxon>
        <taxon>Euteleostomi</taxon>
        <taxon>Amphibia</taxon>
        <taxon>Batrachia</taxon>
        <taxon>Anura</taxon>
        <taxon>Neobatrachia</taxon>
        <taxon>Hyloidea</taxon>
        <taxon>Dendrobatidae</taxon>
        <taxon>Dendrobatinae</taxon>
        <taxon>Ranitomeya</taxon>
    </lineage>
</organism>
<keyword evidence="4" id="KW-1185">Reference proteome</keyword>
<dbReference type="PANTHER" id="PTHR46948:SF1">
    <property type="entry name" value="RIBONUCLEASE P PROTEIN SUBUNIT P38"/>
    <property type="match status" value="1"/>
</dbReference>
<dbReference type="InterPro" id="IPR029064">
    <property type="entry name" value="Ribosomal_eL30-like_sf"/>
</dbReference>
<protein>
    <recommendedName>
        <fullName evidence="2">Ribosomal protein eL8/eL30/eS12/Gadd45 domain-containing protein</fullName>
    </recommendedName>
</protein>
<sequence>MKKFEELGMKKMKGQAKSKKGNKAKRSDEINKKIDNLKTKEEAQKTGWTFADLKKHLAIGTHEVTKALEKNDLDMVMVCKSAEPEMITRHIIELSYSREVPACQLPRLSENVAPALGIRHVLALGFRKSSDVFREQVLAIMARIPPLHVPCLPTECGQNEDVYVTVEDDGSEEEESVILTPSRKETFSPPPPQRPPDVKLQELKVKKIVPNRPKKQKFKVKKSLMKKYKTLFLDP</sequence>
<evidence type="ECO:0000259" key="2">
    <source>
        <dbReference type="Pfam" id="PF01248"/>
    </source>
</evidence>
<evidence type="ECO:0000313" key="4">
    <source>
        <dbReference type="Proteomes" id="UP001176940"/>
    </source>
</evidence>
<gene>
    <name evidence="3" type="ORF">RIMI_LOCUS19197655</name>
</gene>
<accession>A0ABN9MDQ8</accession>
<proteinExistence type="predicted"/>
<dbReference type="PANTHER" id="PTHR46948">
    <property type="entry name" value="RIBONUCLEASE P PROTEIN SUBUNIT P38"/>
    <property type="match status" value="1"/>
</dbReference>
<dbReference type="InterPro" id="IPR042848">
    <property type="entry name" value="Rpp38"/>
</dbReference>
<comment type="caution">
    <text evidence="3">The sequence shown here is derived from an EMBL/GenBank/DDBJ whole genome shotgun (WGS) entry which is preliminary data.</text>
</comment>
<feature type="domain" description="Ribosomal protein eL8/eL30/eS12/Gadd45" evidence="2">
    <location>
        <begin position="54"/>
        <end position="107"/>
    </location>
</feature>
<dbReference type="Gene3D" id="3.30.1330.30">
    <property type="match status" value="1"/>
</dbReference>
<name>A0ABN9MDQ8_9NEOB</name>
<dbReference type="Proteomes" id="UP001176940">
    <property type="component" value="Unassembled WGS sequence"/>
</dbReference>